<dbReference type="GO" id="GO:0016020">
    <property type="term" value="C:membrane"/>
    <property type="evidence" value="ECO:0000318"/>
    <property type="project" value="GO_Central"/>
</dbReference>
<keyword evidence="8" id="KW-1185">Reference proteome</keyword>
<dbReference type="InterPro" id="IPR050448">
    <property type="entry name" value="OpgB/LTA_synthase_biosynth"/>
</dbReference>
<comment type="subcellular location">
    <subcellularLocation>
        <location evidence="1">Cell membrane</location>
        <topology evidence="1">Multi-pass membrane protein</topology>
    </subcellularLocation>
</comment>
<dbReference type="OrthoDB" id="413313at2759"/>
<dbReference type="EMBL" id="DS113274">
    <property type="protein sequence ID" value="EAY14215.1"/>
    <property type="molecule type" value="Genomic_DNA"/>
</dbReference>
<dbReference type="Pfam" id="PF00884">
    <property type="entry name" value="Sulfatase"/>
    <property type="match status" value="1"/>
</dbReference>
<dbReference type="AlphaFoldDB" id="A2DZL1"/>
<evidence type="ECO:0000259" key="6">
    <source>
        <dbReference type="Pfam" id="PF00884"/>
    </source>
</evidence>
<dbReference type="Gene3D" id="3.40.720.10">
    <property type="entry name" value="Alkaline Phosphatase, subunit A"/>
    <property type="match status" value="1"/>
</dbReference>
<dbReference type="PANTHER" id="PTHR47371:SF3">
    <property type="entry name" value="PHOSPHOGLYCEROL TRANSFERASE I"/>
    <property type="match status" value="1"/>
</dbReference>
<reference evidence="7" key="2">
    <citation type="journal article" date="2007" name="Science">
        <title>Draft genome sequence of the sexually transmitted pathogen Trichomonas vaginalis.</title>
        <authorList>
            <person name="Carlton J.M."/>
            <person name="Hirt R.P."/>
            <person name="Silva J.C."/>
            <person name="Delcher A.L."/>
            <person name="Schatz M."/>
            <person name="Zhao Q."/>
            <person name="Wortman J.R."/>
            <person name="Bidwell S.L."/>
            <person name="Alsmark U.C.M."/>
            <person name="Besteiro S."/>
            <person name="Sicheritz-Ponten T."/>
            <person name="Noel C.J."/>
            <person name="Dacks J.B."/>
            <person name="Foster P.G."/>
            <person name="Simillion C."/>
            <person name="Van de Peer Y."/>
            <person name="Miranda-Saavedra D."/>
            <person name="Barton G.J."/>
            <person name="Westrop G.D."/>
            <person name="Mueller S."/>
            <person name="Dessi D."/>
            <person name="Fiori P.L."/>
            <person name="Ren Q."/>
            <person name="Paulsen I."/>
            <person name="Zhang H."/>
            <person name="Bastida-Corcuera F.D."/>
            <person name="Simoes-Barbosa A."/>
            <person name="Brown M.T."/>
            <person name="Hayes R.D."/>
            <person name="Mukherjee M."/>
            <person name="Okumura C.Y."/>
            <person name="Schneider R."/>
            <person name="Smith A.J."/>
            <person name="Vanacova S."/>
            <person name="Villalvazo M."/>
            <person name="Haas B.J."/>
            <person name="Pertea M."/>
            <person name="Feldblyum T.V."/>
            <person name="Utterback T.R."/>
            <person name="Shu C.L."/>
            <person name="Osoegawa K."/>
            <person name="de Jong P.J."/>
            <person name="Hrdy I."/>
            <person name="Horvathova L."/>
            <person name="Zubacova Z."/>
            <person name="Dolezal P."/>
            <person name="Malik S.B."/>
            <person name="Logsdon J.M. Jr."/>
            <person name="Henze K."/>
            <person name="Gupta A."/>
            <person name="Wang C.C."/>
            <person name="Dunne R.L."/>
            <person name="Upcroft J.A."/>
            <person name="Upcroft P."/>
            <person name="White O."/>
            <person name="Salzberg S.L."/>
            <person name="Tang P."/>
            <person name="Chiu C.-H."/>
            <person name="Lee Y.-S."/>
            <person name="Embley T.M."/>
            <person name="Coombs G.H."/>
            <person name="Mottram J.C."/>
            <person name="Tachezy J."/>
            <person name="Fraser-Liggett C.M."/>
            <person name="Johnson P.J."/>
        </authorList>
    </citation>
    <scope>NUCLEOTIDE SEQUENCE [LARGE SCALE GENOMIC DNA]</scope>
    <source>
        <strain evidence="7">G3</strain>
    </source>
</reference>
<dbReference type="InterPro" id="IPR017850">
    <property type="entry name" value="Alkaline_phosphatase_core_sf"/>
</dbReference>
<evidence type="ECO:0000313" key="7">
    <source>
        <dbReference type="EMBL" id="EAY14215.1"/>
    </source>
</evidence>
<evidence type="ECO:0000256" key="3">
    <source>
        <dbReference type="ARBA" id="ARBA00022692"/>
    </source>
</evidence>
<dbReference type="CDD" id="cd16015">
    <property type="entry name" value="LTA_synthase"/>
    <property type="match status" value="1"/>
</dbReference>
<evidence type="ECO:0000313" key="8">
    <source>
        <dbReference type="Proteomes" id="UP000001542"/>
    </source>
</evidence>
<dbReference type="STRING" id="5722.A2DZL1"/>
<dbReference type="GO" id="GO:0016740">
    <property type="term" value="F:transferase activity"/>
    <property type="evidence" value="ECO:0000318"/>
    <property type="project" value="GO_Central"/>
</dbReference>
<dbReference type="KEGG" id="tva:4772203"/>
<keyword evidence="5" id="KW-0472">Membrane</keyword>
<dbReference type="InParanoid" id="A2DZL1"/>
<proteinExistence type="predicted"/>
<keyword evidence="3" id="KW-0812">Transmembrane</keyword>
<evidence type="ECO:0000256" key="1">
    <source>
        <dbReference type="ARBA" id="ARBA00004651"/>
    </source>
</evidence>
<dbReference type="InterPro" id="IPR000917">
    <property type="entry name" value="Sulfatase_N"/>
</dbReference>
<evidence type="ECO:0000256" key="5">
    <source>
        <dbReference type="ARBA" id="ARBA00023136"/>
    </source>
</evidence>
<dbReference type="Proteomes" id="UP000001542">
    <property type="component" value="Unassembled WGS sequence"/>
</dbReference>
<dbReference type="GO" id="GO:0005886">
    <property type="term" value="C:plasma membrane"/>
    <property type="evidence" value="ECO:0007669"/>
    <property type="project" value="UniProtKB-SubCell"/>
</dbReference>
<sequence>MPEKKRNIIIICLESMDSTYISVKNGGCIGGSLIPYMEELALDENNAHFSHLKFPKLGGMRTIPRTGFTLGATFGALCGIPYLGSNKFGGQTQGYLNDLSCLSELLNDHEYITSATFGCPSRDWGYGHIFEYHHYQKINPLKVILKQYSKRFWYDDYITYDFFKGEVTSLSNQKRPFFAFMSTLDTHEPGFTCKLCPEGDNDLFRAVKCADNQLKNFVEWSKNQPWYNDTVILVFGDHFSRDNQVYTLALSKNYERTTYNIFINPSVKPEKTFERVFTPYDLMPSVLAAAGIKIKGDKLGIGVNLFSNISTHFEAYQEEYLKSMGDTNYWYDTVILHKPAICDGYIPCINIDRSELYTNYTEFNNTKMDRD</sequence>
<name>A2DZL1_TRIV3</name>
<feature type="domain" description="Sulfatase N-terminal" evidence="6">
    <location>
        <begin position="7"/>
        <end position="292"/>
    </location>
</feature>
<dbReference type="VEuPathDB" id="TrichDB:TVAGG3_0012260"/>
<dbReference type="SMR" id="A2DZL1"/>
<evidence type="ECO:0000256" key="2">
    <source>
        <dbReference type="ARBA" id="ARBA00022475"/>
    </source>
</evidence>
<evidence type="ECO:0000256" key="4">
    <source>
        <dbReference type="ARBA" id="ARBA00022989"/>
    </source>
</evidence>
<dbReference type="RefSeq" id="XP_001326438.1">
    <property type="nucleotide sequence ID" value="XM_001326403.1"/>
</dbReference>
<dbReference type="eggNOG" id="ENOG502SXMG">
    <property type="taxonomic scope" value="Eukaryota"/>
</dbReference>
<organism evidence="7 8">
    <name type="scientific">Trichomonas vaginalis (strain ATCC PRA-98 / G3)</name>
    <dbReference type="NCBI Taxonomy" id="412133"/>
    <lineage>
        <taxon>Eukaryota</taxon>
        <taxon>Metamonada</taxon>
        <taxon>Parabasalia</taxon>
        <taxon>Trichomonadida</taxon>
        <taxon>Trichomonadidae</taxon>
        <taxon>Trichomonas</taxon>
    </lineage>
</organism>
<dbReference type="VEuPathDB" id="TrichDB:TVAG_373480"/>
<keyword evidence="2" id="KW-1003">Cell membrane</keyword>
<keyword evidence="4" id="KW-1133">Transmembrane helix</keyword>
<accession>A2DZL1</accession>
<protein>
    <recommendedName>
        <fullName evidence="6">Sulfatase N-terminal domain-containing protein</fullName>
    </recommendedName>
</protein>
<gene>
    <name evidence="7" type="ORF">TVAG_373480</name>
</gene>
<reference evidence="7" key="1">
    <citation type="submission" date="2006-10" db="EMBL/GenBank/DDBJ databases">
        <authorList>
            <person name="Amadeo P."/>
            <person name="Zhao Q."/>
            <person name="Wortman J."/>
            <person name="Fraser-Liggett C."/>
            <person name="Carlton J."/>
        </authorList>
    </citation>
    <scope>NUCLEOTIDE SEQUENCE</scope>
    <source>
        <strain evidence="7">G3</strain>
    </source>
</reference>
<dbReference type="SUPFAM" id="SSF53649">
    <property type="entry name" value="Alkaline phosphatase-like"/>
    <property type="match status" value="1"/>
</dbReference>
<dbReference type="PANTHER" id="PTHR47371">
    <property type="entry name" value="LIPOTEICHOIC ACID SYNTHASE"/>
    <property type="match status" value="1"/>
</dbReference>